<dbReference type="Pfam" id="PF22527">
    <property type="entry name" value="DEXQc_Suv3"/>
    <property type="match status" value="1"/>
</dbReference>
<keyword evidence="3 7" id="KW-0347">Helicase</keyword>
<dbReference type="PROSITE" id="PS00387">
    <property type="entry name" value="PPASE"/>
    <property type="match status" value="1"/>
</dbReference>
<feature type="domain" description="Helicase C-terminal" evidence="6">
    <location>
        <begin position="581"/>
        <end position="734"/>
    </location>
</feature>
<dbReference type="PANTHER" id="PTHR12131">
    <property type="entry name" value="ATP-DEPENDENT RNA AND DNA HELICASE"/>
    <property type="match status" value="1"/>
</dbReference>
<name>A0A1W1BNB1_9ZZZZ</name>
<evidence type="ECO:0000256" key="2">
    <source>
        <dbReference type="ARBA" id="ARBA00022801"/>
    </source>
</evidence>
<dbReference type="PROSITE" id="PS51194">
    <property type="entry name" value="HELICASE_CTER"/>
    <property type="match status" value="1"/>
</dbReference>
<dbReference type="Gene3D" id="3.40.50.300">
    <property type="entry name" value="P-loop containing nucleotide triphosphate hydrolases"/>
    <property type="match status" value="2"/>
</dbReference>
<sequence>MAKKNKKFTKINQKIKKFFDNDPFDVGIERVSSDTLSELMHTLGIYDIDYSKPVMIKTVRNLWSNADAIIREQILDFFIQNGKIYKSNKVKEPIAEKMEKINAFLEELDVSKDEAVMLYEAFRDVRSKKITFSKIQNRLELIRFEAKRQRIEDACDGTFDLHERFEFHAQLFYKLFGEEFHKIEVLYTKPYEFSWLKEASIDEIIQKIELDRKEAIASRQREIDTFLSSIKLPHKYLQKGQILHALKAASPTKETTYPPLKAKEIKAILLQEREIKEVKIDKGELFFVVSESITLPVTHQKLAYELEVYYPYDELLRRIWLGEELELERSIESAKKEHEGSFLSELELIIQESESYAKSAGLTLEEFYSHIYEVLLPYIGKDLVISPKLVKKTPKRFLYAIGEHIQKRQRQQLLAQTIRDFKNLFPLARSLRRKLTLHIGPTNSGKTYAAMQRLKKADTGYYLAPLRLLALEGYENLRSSNINASLITGEEQLLDPDATHISSTIEMLNYDVDVDVCVIDEVQLIDDRDRGWAWANAIIGAPAKEVILTGSPASKEAIIELANYLGEELEIIEFERKNPLTLLNQHTPLDKIEKGTALIAFSRKEVLKLKQKLSSHFSVSTVYGNLSPEVRREEARRFREGESDILVATDAIAMGMNLPIKTVLFTKAQKFDGIMDRELLPNEIKQIAGRAGRYGIEEEGFVGATSPEVLKVIKKNWQKPDIPVTLPFKVMANLDHIKLVSSILEENSLAQVLRFFAQNMIFSGPFEAANLEDMVEVAELIDQYDLDIVTKFHLATAPLTLSSPYILAVFESYLESLEHKKPIHYNPPKLTSAYALTNEDLLHAEDMVKEISLYLWLSYRFEEYFVDAKSAREHRAVLNAFIERSLQQKQFASRCKLCNTILPVGSKFRICDRCYKKTYKRGYKNRRSYRH</sequence>
<dbReference type="EMBL" id="FPHB01000028">
    <property type="protein sequence ID" value="SFV55048.1"/>
    <property type="molecule type" value="Genomic_DNA"/>
</dbReference>
<accession>A0A1W1BNB1</accession>
<evidence type="ECO:0000256" key="3">
    <source>
        <dbReference type="ARBA" id="ARBA00022806"/>
    </source>
</evidence>
<dbReference type="InterPro" id="IPR050699">
    <property type="entry name" value="RNA-DNA_Helicase"/>
</dbReference>
<dbReference type="PROSITE" id="PS51192">
    <property type="entry name" value="HELICASE_ATP_BIND_1"/>
    <property type="match status" value="1"/>
</dbReference>
<dbReference type="InterPro" id="IPR014001">
    <property type="entry name" value="Helicase_ATP-bd"/>
</dbReference>
<dbReference type="GO" id="GO:0016787">
    <property type="term" value="F:hydrolase activity"/>
    <property type="evidence" value="ECO:0007669"/>
    <property type="project" value="UniProtKB-KW"/>
</dbReference>
<dbReference type="InterPro" id="IPR027417">
    <property type="entry name" value="P-loop_NTPase"/>
</dbReference>
<dbReference type="InterPro" id="IPR055206">
    <property type="entry name" value="DEXQc_SUV3"/>
</dbReference>
<reference evidence="7" key="1">
    <citation type="submission" date="2016-10" db="EMBL/GenBank/DDBJ databases">
        <authorList>
            <person name="de Groot N.N."/>
        </authorList>
    </citation>
    <scope>NUCLEOTIDE SEQUENCE</scope>
</reference>
<dbReference type="Pfam" id="PF12513">
    <property type="entry name" value="SUV3_C"/>
    <property type="match status" value="1"/>
</dbReference>
<keyword evidence="1" id="KW-0547">Nucleotide-binding</keyword>
<gene>
    <name evidence="7" type="ORF">MNB_SM-7-647</name>
</gene>
<dbReference type="GO" id="GO:0005524">
    <property type="term" value="F:ATP binding"/>
    <property type="evidence" value="ECO:0007669"/>
    <property type="project" value="UniProtKB-KW"/>
</dbReference>
<dbReference type="AlphaFoldDB" id="A0A1W1BNB1"/>
<feature type="domain" description="Helicase ATP-binding" evidence="5">
    <location>
        <begin position="427"/>
        <end position="606"/>
    </location>
</feature>
<evidence type="ECO:0000259" key="5">
    <source>
        <dbReference type="PROSITE" id="PS51192"/>
    </source>
</evidence>
<keyword evidence="4" id="KW-0067">ATP-binding</keyword>
<dbReference type="GO" id="GO:0004386">
    <property type="term" value="F:helicase activity"/>
    <property type="evidence" value="ECO:0007669"/>
    <property type="project" value="UniProtKB-KW"/>
</dbReference>
<dbReference type="InterPro" id="IPR022192">
    <property type="entry name" value="SUV3_C"/>
</dbReference>
<evidence type="ECO:0000256" key="1">
    <source>
        <dbReference type="ARBA" id="ARBA00022741"/>
    </source>
</evidence>
<dbReference type="SMART" id="SM00487">
    <property type="entry name" value="DEXDc"/>
    <property type="match status" value="1"/>
</dbReference>
<protein>
    <submittedName>
        <fullName evidence="7">Helicase-like</fullName>
    </submittedName>
</protein>
<dbReference type="Gene3D" id="1.20.272.40">
    <property type="match status" value="1"/>
</dbReference>
<dbReference type="InterPro" id="IPR001650">
    <property type="entry name" value="Helicase_C-like"/>
</dbReference>
<proteinExistence type="predicted"/>
<keyword evidence="2" id="KW-0378">Hydrolase</keyword>
<organism evidence="7">
    <name type="scientific">hydrothermal vent metagenome</name>
    <dbReference type="NCBI Taxonomy" id="652676"/>
    <lineage>
        <taxon>unclassified sequences</taxon>
        <taxon>metagenomes</taxon>
        <taxon>ecological metagenomes</taxon>
    </lineage>
</organism>
<dbReference type="PANTHER" id="PTHR12131:SF1">
    <property type="entry name" value="ATP-DEPENDENT RNA HELICASE SUPV3L1, MITOCHONDRIAL-RELATED"/>
    <property type="match status" value="1"/>
</dbReference>
<evidence type="ECO:0000313" key="7">
    <source>
        <dbReference type="EMBL" id="SFV55048.1"/>
    </source>
</evidence>
<evidence type="ECO:0000256" key="4">
    <source>
        <dbReference type="ARBA" id="ARBA00022840"/>
    </source>
</evidence>
<dbReference type="SMART" id="SM00490">
    <property type="entry name" value="HELICc"/>
    <property type="match status" value="1"/>
</dbReference>
<dbReference type="Pfam" id="PF00271">
    <property type="entry name" value="Helicase_C"/>
    <property type="match status" value="1"/>
</dbReference>
<dbReference type="Gene3D" id="1.20.58.1080">
    <property type="match status" value="1"/>
</dbReference>
<evidence type="ECO:0000259" key="6">
    <source>
        <dbReference type="PROSITE" id="PS51194"/>
    </source>
</evidence>
<dbReference type="SUPFAM" id="SSF52540">
    <property type="entry name" value="P-loop containing nucleoside triphosphate hydrolases"/>
    <property type="match status" value="1"/>
</dbReference>